<proteinExistence type="inferred from homology"/>
<dbReference type="InterPro" id="IPR000600">
    <property type="entry name" value="ROK"/>
</dbReference>
<dbReference type="PANTHER" id="PTHR18964">
    <property type="entry name" value="ROK (REPRESSOR, ORF, KINASE) FAMILY"/>
    <property type="match status" value="1"/>
</dbReference>
<gene>
    <name evidence="2" type="ORF">HFO42_29935</name>
</gene>
<evidence type="ECO:0000313" key="2">
    <source>
        <dbReference type="EMBL" id="MBY5632274.1"/>
    </source>
</evidence>
<dbReference type="SUPFAM" id="SSF53067">
    <property type="entry name" value="Actin-like ATPase domain"/>
    <property type="match status" value="1"/>
</dbReference>
<evidence type="ECO:0000313" key="3">
    <source>
        <dbReference type="Proteomes" id="UP000825699"/>
    </source>
</evidence>
<dbReference type="Gene3D" id="3.30.420.40">
    <property type="match status" value="2"/>
</dbReference>
<dbReference type="Pfam" id="PF00480">
    <property type="entry name" value="ROK"/>
    <property type="match status" value="1"/>
</dbReference>
<comment type="similarity">
    <text evidence="1">Belongs to the ROK (NagC/XylR) family.</text>
</comment>
<accession>A0AAJ1ENY9</accession>
<sequence length="349" mass="36918">MNELERLGLLAPAGVNRGSVGRTSVTYGLGRAAGYVIGVDCGTTHISGVVEGLDGASHATLERALPDTSAENRFLMIEQFVADLLGQFDALAAPLRAVVVALPNIISQSLDRMLGRDVLLAVLARLDSVYGAPLLLENNVNCAALAEYHEGAAKDYSFAMYMQIGVKTGMGIVLDGKLFRGFRGGAGEIGHLPFPWSETAQPTWQHVETYMGSAALLERAAAIWPPSEGKPPESASELFARADHSPVALKIVEQHAQDIGNLAAACVSVLDPELIILGGGVGQNPRLLPGVRSVVEKLCWPVHVVNGQLANQATVRGAVRLAIDFAMARLLGEEGKSAFLYQTSSSTDP</sequence>
<dbReference type="Proteomes" id="UP000825699">
    <property type="component" value="Unassembled WGS sequence"/>
</dbReference>
<reference evidence="2" key="1">
    <citation type="submission" date="2020-04" db="EMBL/GenBank/DDBJ databases">
        <title>Global-level population genomics supports evidence of horizontal gene transfer on evolution of Rhizobia in Lentils.</title>
        <authorList>
            <person name="Gai Y."/>
            <person name="Cook D."/>
            <person name="Riely B."/>
        </authorList>
    </citation>
    <scope>NUCLEOTIDE SEQUENCE</scope>
    <source>
        <strain evidence="2">Derici101B</strain>
    </source>
</reference>
<dbReference type="EMBL" id="JAAXEP010000019">
    <property type="protein sequence ID" value="MBY5632274.1"/>
    <property type="molecule type" value="Genomic_DNA"/>
</dbReference>
<dbReference type="AlphaFoldDB" id="A0AAJ1ENY9"/>
<evidence type="ECO:0000256" key="1">
    <source>
        <dbReference type="ARBA" id="ARBA00006479"/>
    </source>
</evidence>
<comment type="caution">
    <text evidence="2">The sequence shown here is derived from an EMBL/GenBank/DDBJ whole genome shotgun (WGS) entry which is preliminary data.</text>
</comment>
<dbReference type="PANTHER" id="PTHR18964:SF149">
    <property type="entry name" value="BIFUNCTIONAL UDP-N-ACETYLGLUCOSAMINE 2-EPIMERASE_N-ACETYLMANNOSAMINE KINASE"/>
    <property type="match status" value="1"/>
</dbReference>
<organism evidence="2 3">
    <name type="scientific">Rhizobium leguminosarum</name>
    <dbReference type="NCBI Taxonomy" id="384"/>
    <lineage>
        <taxon>Bacteria</taxon>
        <taxon>Pseudomonadati</taxon>
        <taxon>Pseudomonadota</taxon>
        <taxon>Alphaproteobacteria</taxon>
        <taxon>Hyphomicrobiales</taxon>
        <taxon>Rhizobiaceae</taxon>
        <taxon>Rhizobium/Agrobacterium group</taxon>
        <taxon>Rhizobium</taxon>
    </lineage>
</organism>
<dbReference type="InterPro" id="IPR043129">
    <property type="entry name" value="ATPase_NBD"/>
</dbReference>
<protein>
    <submittedName>
        <fullName evidence="2">ROK family protein</fullName>
    </submittedName>
</protein>
<name>A0AAJ1ENY9_RHILE</name>